<dbReference type="GO" id="GO:0005789">
    <property type="term" value="C:endoplasmic reticulum membrane"/>
    <property type="evidence" value="ECO:0007669"/>
    <property type="project" value="UniProtKB-SubCell"/>
</dbReference>
<evidence type="ECO:0000259" key="14">
    <source>
        <dbReference type="Pfam" id="PF05529"/>
    </source>
</evidence>
<dbReference type="AlphaFoldDB" id="A0A7M5WJQ1"/>
<evidence type="ECO:0000256" key="2">
    <source>
        <dbReference type="ARBA" id="ARBA00007956"/>
    </source>
</evidence>
<proteinExistence type="inferred from homology"/>
<evidence type="ECO:0000256" key="13">
    <source>
        <dbReference type="SAM" id="MobiDB-lite"/>
    </source>
</evidence>
<evidence type="ECO:0000256" key="5">
    <source>
        <dbReference type="ARBA" id="ARBA00022703"/>
    </source>
</evidence>
<feature type="transmembrane region" description="Helical" evidence="12">
    <location>
        <begin position="103"/>
        <end position="120"/>
    </location>
</feature>
<keyword evidence="6 12" id="KW-0256">Endoplasmic reticulum</keyword>
<evidence type="ECO:0000256" key="3">
    <source>
        <dbReference type="ARBA" id="ARBA00022448"/>
    </source>
</evidence>
<evidence type="ECO:0000256" key="12">
    <source>
        <dbReference type="RuleBase" id="RU367026"/>
    </source>
</evidence>
<dbReference type="GO" id="GO:0006888">
    <property type="term" value="P:endoplasmic reticulum to Golgi vesicle-mediated transport"/>
    <property type="evidence" value="ECO:0007669"/>
    <property type="project" value="UniProtKB-UniRule"/>
</dbReference>
<organism evidence="16 17">
    <name type="scientific">Clytia hemisphaerica</name>
    <dbReference type="NCBI Taxonomy" id="252671"/>
    <lineage>
        <taxon>Eukaryota</taxon>
        <taxon>Metazoa</taxon>
        <taxon>Cnidaria</taxon>
        <taxon>Hydrozoa</taxon>
        <taxon>Hydroidolina</taxon>
        <taxon>Leptothecata</taxon>
        <taxon>Obeliida</taxon>
        <taxon>Clytiidae</taxon>
        <taxon>Clytia</taxon>
    </lineage>
</organism>
<evidence type="ECO:0000256" key="8">
    <source>
        <dbReference type="ARBA" id="ARBA00022927"/>
    </source>
</evidence>
<evidence type="ECO:0000256" key="9">
    <source>
        <dbReference type="ARBA" id="ARBA00022989"/>
    </source>
</evidence>
<dbReference type="FunFam" id="1.20.5.110:FF:000011">
    <property type="entry name" value="B-cell receptor-associated protein 29"/>
    <property type="match status" value="1"/>
</dbReference>
<comment type="function">
    <text evidence="12">May play a role in anterograde transport of membrane proteins from the endoplasmic reticulum to the Golgi.</text>
</comment>
<dbReference type="InterPro" id="IPR040463">
    <property type="entry name" value="BAP29/BAP31_N"/>
</dbReference>
<evidence type="ECO:0000256" key="7">
    <source>
        <dbReference type="ARBA" id="ARBA00022892"/>
    </source>
</evidence>
<dbReference type="Pfam" id="PF05529">
    <property type="entry name" value="Bap31"/>
    <property type="match status" value="1"/>
</dbReference>
<keyword evidence="8 12" id="KW-0653">Protein transport</keyword>
<dbReference type="Proteomes" id="UP000594262">
    <property type="component" value="Unplaced"/>
</dbReference>
<dbReference type="GO" id="GO:0006915">
    <property type="term" value="P:apoptotic process"/>
    <property type="evidence" value="ECO:0007669"/>
    <property type="project" value="UniProtKB-KW"/>
</dbReference>
<sequence>MSLQWLSAAAFLYAEVGIGVLLCLDFISNARWQSIFTSRLLAIIKQYGNFIFNSFVFFMLILFIESIHKAHKFSNIKFDNNLANNPQAEVQAHMKLFRAQRNLYITGFALFMLLVLRRLVTLISKQATLEASHAAAIKQAQGASEQAQKLLEENEKLSKGKRRDANEENEQKENMENHIDILKKELKDKKDKLEKAEKDLTAMKQQSENLTTEYNRMADERNAMEKKLRILGESAASVGDDDSSKKDD</sequence>
<dbReference type="GO" id="GO:0006886">
    <property type="term" value="P:intracellular protein transport"/>
    <property type="evidence" value="ECO:0007669"/>
    <property type="project" value="UniProtKB-UniRule"/>
</dbReference>
<keyword evidence="7 12" id="KW-0931">ER-Golgi transport</keyword>
<dbReference type="PANTHER" id="PTHR12701:SF20">
    <property type="entry name" value="ENDOPLASMIC RETICULUM TRANSMEMBRANE PROTEIN"/>
    <property type="match status" value="1"/>
</dbReference>
<evidence type="ECO:0000313" key="16">
    <source>
        <dbReference type="EnsemblMetazoa" id="CLYHEMP005316.1"/>
    </source>
</evidence>
<dbReference type="PANTHER" id="PTHR12701">
    <property type="entry name" value="BCR-ASSOCIATED PROTEIN, BAP"/>
    <property type="match status" value="1"/>
</dbReference>
<dbReference type="GeneID" id="136799840"/>
<reference evidence="16" key="1">
    <citation type="submission" date="2021-01" db="UniProtKB">
        <authorList>
            <consortium name="EnsemblMetazoa"/>
        </authorList>
    </citation>
    <scope>IDENTIFICATION</scope>
</reference>
<accession>A0A7M5WJQ1</accession>
<evidence type="ECO:0000313" key="17">
    <source>
        <dbReference type="Proteomes" id="UP000594262"/>
    </source>
</evidence>
<evidence type="ECO:0000256" key="11">
    <source>
        <dbReference type="ARBA" id="ARBA00023136"/>
    </source>
</evidence>
<keyword evidence="17" id="KW-1185">Reference proteome</keyword>
<dbReference type="InterPro" id="IPR008417">
    <property type="entry name" value="BAP29/BAP31"/>
</dbReference>
<evidence type="ECO:0000256" key="10">
    <source>
        <dbReference type="ARBA" id="ARBA00023054"/>
    </source>
</evidence>
<keyword evidence="4 12" id="KW-0812">Transmembrane</keyword>
<name>A0A7M5WJQ1_9CNID</name>
<dbReference type="Pfam" id="PF18035">
    <property type="entry name" value="Bap31_Bap29_C"/>
    <property type="match status" value="1"/>
</dbReference>
<keyword evidence="9 12" id="KW-1133">Transmembrane helix</keyword>
<dbReference type="EnsemblMetazoa" id="CLYHEMT005316.1">
    <property type="protein sequence ID" value="CLYHEMP005316.1"/>
    <property type="gene ID" value="CLYHEMG005316"/>
</dbReference>
<dbReference type="Gene3D" id="1.20.5.110">
    <property type="match status" value="1"/>
</dbReference>
<feature type="domain" description="Bap31/Bap29 cytoplasmic coiled-coil" evidence="15">
    <location>
        <begin position="182"/>
        <end position="231"/>
    </location>
</feature>
<dbReference type="GO" id="GO:0070973">
    <property type="term" value="P:protein localization to endoplasmic reticulum exit site"/>
    <property type="evidence" value="ECO:0007669"/>
    <property type="project" value="UniProtKB-UniRule"/>
</dbReference>
<evidence type="ECO:0000256" key="6">
    <source>
        <dbReference type="ARBA" id="ARBA00022824"/>
    </source>
</evidence>
<feature type="domain" description="BAP29/BAP31 transmembrane" evidence="14">
    <location>
        <begin position="1"/>
        <end position="135"/>
    </location>
</feature>
<comment type="subcellular location">
    <subcellularLocation>
        <location evidence="1 12">Endoplasmic reticulum membrane</location>
        <topology evidence="1 12">Multi-pass membrane protein</topology>
    </subcellularLocation>
</comment>
<keyword evidence="11 12" id="KW-0472">Membrane</keyword>
<keyword evidence="3 12" id="KW-0813">Transport</keyword>
<dbReference type="InterPro" id="IPR041672">
    <property type="entry name" value="Bap31/Bap29_C"/>
</dbReference>
<evidence type="ECO:0000256" key="1">
    <source>
        <dbReference type="ARBA" id="ARBA00004477"/>
    </source>
</evidence>
<feature type="transmembrane region" description="Helical" evidence="12">
    <location>
        <begin position="47"/>
        <end position="64"/>
    </location>
</feature>
<comment type="similarity">
    <text evidence="2 12">Belongs to the BCAP29/BCAP31 family.</text>
</comment>
<keyword evidence="5" id="KW-0053">Apoptosis</keyword>
<protein>
    <recommendedName>
        <fullName evidence="12">Endoplasmic reticulum transmembrane protein</fullName>
    </recommendedName>
</protein>
<keyword evidence="10" id="KW-0175">Coiled coil</keyword>
<evidence type="ECO:0000259" key="15">
    <source>
        <dbReference type="Pfam" id="PF18035"/>
    </source>
</evidence>
<dbReference type="OrthoDB" id="435607at2759"/>
<feature type="transmembrane region" description="Helical" evidence="12">
    <location>
        <begin position="6"/>
        <end position="27"/>
    </location>
</feature>
<dbReference type="RefSeq" id="XP_066912644.1">
    <property type="nucleotide sequence ID" value="XM_067056543.1"/>
</dbReference>
<feature type="region of interest" description="Disordered" evidence="13">
    <location>
        <begin position="153"/>
        <end position="178"/>
    </location>
</feature>
<evidence type="ECO:0000256" key="4">
    <source>
        <dbReference type="ARBA" id="ARBA00022692"/>
    </source>
</evidence>